<evidence type="ECO:0000259" key="3">
    <source>
        <dbReference type="PROSITE" id="PS51782"/>
    </source>
</evidence>
<dbReference type="InterPro" id="IPR049981">
    <property type="entry name" value="SPy_0802-like"/>
</dbReference>
<dbReference type="Gene3D" id="3.10.350.10">
    <property type="entry name" value="LysM domain"/>
    <property type="match status" value="1"/>
</dbReference>
<dbReference type="SUPFAM" id="SSF54106">
    <property type="entry name" value="LysM domain"/>
    <property type="match status" value="1"/>
</dbReference>
<gene>
    <name evidence="4" type="ORF">ACFSR0_08505</name>
</gene>
<dbReference type="NCBIfam" id="NF042931">
    <property type="entry name" value="SAG1386_EF1546"/>
    <property type="match status" value="1"/>
</dbReference>
<dbReference type="Pfam" id="PF01476">
    <property type="entry name" value="LysM"/>
    <property type="match status" value="1"/>
</dbReference>
<evidence type="ECO:0000313" key="5">
    <source>
        <dbReference type="Proteomes" id="UP001597427"/>
    </source>
</evidence>
<feature type="compositionally biased region" description="Basic and acidic residues" evidence="1">
    <location>
        <begin position="7"/>
        <end position="18"/>
    </location>
</feature>
<dbReference type="Proteomes" id="UP001597427">
    <property type="component" value="Unassembled WGS sequence"/>
</dbReference>
<feature type="region of interest" description="Disordered" evidence="1">
    <location>
        <begin position="1"/>
        <end position="37"/>
    </location>
</feature>
<reference evidence="5" key="1">
    <citation type="journal article" date="2019" name="Int. J. Syst. Evol. Microbiol.">
        <title>The Global Catalogue of Microorganisms (GCM) 10K type strain sequencing project: providing services to taxonomists for standard genome sequencing and annotation.</title>
        <authorList>
            <consortium name="The Broad Institute Genomics Platform"/>
            <consortium name="The Broad Institute Genome Sequencing Center for Infectious Disease"/>
            <person name="Wu L."/>
            <person name="Ma J."/>
        </authorList>
    </citation>
    <scope>NUCLEOTIDE SEQUENCE [LARGE SCALE GENOMIC DNA]</scope>
    <source>
        <strain evidence="5">TISTR 932</strain>
    </source>
</reference>
<accession>A0ABW5TJZ5</accession>
<dbReference type="SMART" id="SM00257">
    <property type="entry name" value="LysM"/>
    <property type="match status" value="1"/>
</dbReference>
<organism evidence="4 5">
    <name type="scientific">Enterococcus camelliae</name>
    <dbReference type="NCBI Taxonomy" id="453959"/>
    <lineage>
        <taxon>Bacteria</taxon>
        <taxon>Bacillati</taxon>
        <taxon>Bacillota</taxon>
        <taxon>Bacilli</taxon>
        <taxon>Lactobacillales</taxon>
        <taxon>Enterococcaceae</taxon>
        <taxon>Enterococcus</taxon>
    </lineage>
</organism>
<evidence type="ECO:0000313" key="4">
    <source>
        <dbReference type="EMBL" id="MFD2729462.1"/>
    </source>
</evidence>
<feature type="domain" description="LysM" evidence="3">
    <location>
        <begin position="143"/>
        <end position="188"/>
    </location>
</feature>
<feature type="compositionally biased region" description="Low complexity" evidence="1">
    <location>
        <begin position="81"/>
        <end position="139"/>
    </location>
</feature>
<dbReference type="InterPro" id="IPR036779">
    <property type="entry name" value="LysM_dom_sf"/>
</dbReference>
<sequence>MNRRNKRSEQEEHDKNEPWDQPIYEPDSSESYSRSSQHRQKRGNNLFLSVVLFILFLCVALPTIAGIWVFQQKNHAASAISTTETSQTKTTKSSESATSSSESSSETTDSTTTESSVADSSSTTSSSVNEDSSSSSSSEANGDTITVLAGEGPNQIAARAGITVDKLLELNGMTLDNYFFSPGQQVKIK</sequence>
<keyword evidence="2" id="KW-0812">Transmembrane</keyword>
<keyword evidence="2" id="KW-1133">Transmembrane helix</keyword>
<proteinExistence type="predicted"/>
<evidence type="ECO:0000256" key="1">
    <source>
        <dbReference type="SAM" id="MobiDB-lite"/>
    </source>
</evidence>
<evidence type="ECO:0000256" key="2">
    <source>
        <dbReference type="SAM" id="Phobius"/>
    </source>
</evidence>
<protein>
    <submittedName>
        <fullName evidence="4">SAG1386/EF1546 family surface-associated protein</fullName>
    </submittedName>
</protein>
<dbReference type="EMBL" id="JBHUMO010000051">
    <property type="protein sequence ID" value="MFD2729462.1"/>
    <property type="molecule type" value="Genomic_DNA"/>
</dbReference>
<dbReference type="PROSITE" id="PS51782">
    <property type="entry name" value="LYSM"/>
    <property type="match status" value="1"/>
</dbReference>
<name>A0ABW5TJZ5_9ENTE</name>
<comment type="caution">
    <text evidence="4">The sequence shown here is derived from an EMBL/GenBank/DDBJ whole genome shotgun (WGS) entry which is preliminary data.</text>
</comment>
<keyword evidence="2" id="KW-0472">Membrane</keyword>
<dbReference type="InterPro" id="IPR018392">
    <property type="entry name" value="LysM"/>
</dbReference>
<keyword evidence="5" id="KW-1185">Reference proteome</keyword>
<feature type="transmembrane region" description="Helical" evidence="2">
    <location>
        <begin position="46"/>
        <end position="70"/>
    </location>
</feature>
<feature type="region of interest" description="Disordered" evidence="1">
    <location>
        <begin position="78"/>
        <end position="146"/>
    </location>
</feature>
<dbReference type="RefSeq" id="WP_379981841.1">
    <property type="nucleotide sequence ID" value="NZ_JBHUMO010000051.1"/>
</dbReference>